<dbReference type="AlphaFoldDB" id="A0A9N9EV19"/>
<evidence type="ECO:0000313" key="2">
    <source>
        <dbReference type="EMBL" id="CAG8692150.1"/>
    </source>
</evidence>
<dbReference type="Proteomes" id="UP000789570">
    <property type="component" value="Unassembled WGS sequence"/>
</dbReference>
<organism evidence="2 3">
    <name type="scientific">Funneliformis caledonium</name>
    <dbReference type="NCBI Taxonomy" id="1117310"/>
    <lineage>
        <taxon>Eukaryota</taxon>
        <taxon>Fungi</taxon>
        <taxon>Fungi incertae sedis</taxon>
        <taxon>Mucoromycota</taxon>
        <taxon>Glomeromycotina</taxon>
        <taxon>Glomeromycetes</taxon>
        <taxon>Glomerales</taxon>
        <taxon>Glomeraceae</taxon>
        <taxon>Funneliformis</taxon>
    </lineage>
</organism>
<keyword evidence="3" id="KW-1185">Reference proteome</keyword>
<dbReference type="EMBL" id="CAJVPQ010007032">
    <property type="protein sequence ID" value="CAG8692150.1"/>
    <property type="molecule type" value="Genomic_DNA"/>
</dbReference>
<feature type="compositionally biased region" description="Basic residues" evidence="1">
    <location>
        <begin position="45"/>
        <end position="59"/>
    </location>
</feature>
<accession>A0A9N9EV19</accession>
<feature type="region of interest" description="Disordered" evidence="1">
    <location>
        <begin position="36"/>
        <end position="100"/>
    </location>
</feature>
<reference evidence="2" key="1">
    <citation type="submission" date="2021-06" db="EMBL/GenBank/DDBJ databases">
        <authorList>
            <person name="Kallberg Y."/>
            <person name="Tangrot J."/>
            <person name="Rosling A."/>
        </authorList>
    </citation>
    <scope>NUCLEOTIDE SEQUENCE</scope>
    <source>
        <strain evidence="2">UK204</strain>
    </source>
</reference>
<evidence type="ECO:0000313" key="3">
    <source>
        <dbReference type="Proteomes" id="UP000789570"/>
    </source>
</evidence>
<protein>
    <submittedName>
        <fullName evidence="2">11841_t:CDS:1</fullName>
    </submittedName>
</protein>
<gene>
    <name evidence="2" type="ORF">FCALED_LOCUS13018</name>
</gene>
<feature type="compositionally biased region" description="Basic and acidic residues" evidence="1">
    <location>
        <begin position="91"/>
        <end position="100"/>
    </location>
</feature>
<feature type="non-terminal residue" evidence="2">
    <location>
        <position position="1"/>
    </location>
</feature>
<name>A0A9N9EV19_9GLOM</name>
<comment type="caution">
    <text evidence="2">The sequence shown here is derived from an EMBL/GenBank/DDBJ whole genome shotgun (WGS) entry which is preliminary data.</text>
</comment>
<evidence type="ECO:0000256" key="1">
    <source>
        <dbReference type="SAM" id="MobiDB-lite"/>
    </source>
</evidence>
<dbReference type="OrthoDB" id="2423533at2759"/>
<proteinExistence type="predicted"/>
<feature type="compositionally biased region" description="Low complexity" evidence="1">
    <location>
        <begin position="76"/>
        <end position="89"/>
    </location>
</feature>
<sequence length="140" mass="16531">FKAENKKLKAQNDELRRQIDELNDKFQIISSKYKSLQENDEIRTNKHKSKQAKKSKRKVKSDSERHYTRPKGMRYENSLSSPENSLNESSEAERSSYDERDKKIGEKYARCYDLPHPVSASEWCYVKQEDSVYDTDIEGD</sequence>